<accession>A0ACC2TXM8</accession>
<proteinExistence type="predicted"/>
<dbReference type="EMBL" id="QTSX02001734">
    <property type="protein sequence ID" value="KAJ9079438.1"/>
    <property type="molecule type" value="Genomic_DNA"/>
</dbReference>
<keyword evidence="1" id="KW-0808">Transferase</keyword>
<evidence type="ECO:0000313" key="2">
    <source>
        <dbReference type="Proteomes" id="UP001165960"/>
    </source>
</evidence>
<evidence type="ECO:0000313" key="1">
    <source>
        <dbReference type="EMBL" id="KAJ9079438.1"/>
    </source>
</evidence>
<name>A0ACC2TXM8_9FUNG</name>
<dbReference type="Proteomes" id="UP001165960">
    <property type="component" value="Unassembled WGS sequence"/>
</dbReference>
<sequence length="326" mass="36194">MWFFNSNSLTAALGLATFLGNFFVSSLSTKTKNEIMLASEDGVVQPTDKLFNEMLKGPRKHSLFVQFTVLGGSFDCKICHIVNGVLKEVSKAVQKSTHSEDVYLVTLDYSISSKIFQKYKITSAPILYLFPATEKATESPEFLEFKGVGPNLEADTVLRYIHENLGIKIPYSKPINYQKLGINLATAASVIFVAYMIFSRLSVVANSTKSWASAFLVFILTMISGQMWNSIRSPSYVSHNRDGTVEWFAGGFQEQYGAESHVVGGVYGIATFALVLLGTHAPKIKTPLLQSIISIILMAVFVACLSFITALFKRKFSPYPYKIFFQ</sequence>
<comment type="caution">
    <text evidence="1">The sequence shown here is derived from an EMBL/GenBank/DDBJ whole genome shotgun (WGS) entry which is preliminary data.</text>
</comment>
<keyword evidence="2" id="KW-1185">Reference proteome</keyword>
<protein>
    <submittedName>
        <fullName evidence="1">Oligosaccharyl transferase subunit ost3/OST6</fullName>
    </submittedName>
</protein>
<organism evidence="1 2">
    <name type="scientific">Entomophthora muscae</name>
    <dbReference type="NCBI Taxonomy" id="34485"/>
    <lineage>
        <taxon>Eukaryota</taxon>
        <taxon>Fungi</taxon>
        <taxon>Fungi incertae sedis</taxon>
        <taxon>Zoopagomycota</taxon>
        <taxon>Entomophthoromycotina</taxon>
        <taxon>Entomophthoromycetes</taxon>
        <taxon>Entomophthorales</taxon>
        <taxon>Entomophthoraceae</taxon>
        <taxon>Entomophthora</taxon>
    </lineage>
</organism>
<gene>
    <name evidence="1" type="primary">OST3</name>
    <name evidence="1" type="ORF">DSO57_1035463</name>
</gene>
<reference evidence="1" key="1">
    <citation type="submission" date="2022-04" db="EMBL/GenBank/DDBJ databases">
        <title>Genome of the entomopathogenic fungus Entomophthora muscae.</title>
        <authorList>
            <person name="Elya C."/>
            <person name="Lovett B.R."/>
            <person name="Lee E."/>
            <person name="Macias A.M."/>
            <person name="Hajek A.E."/>
            <person name="De Bivort B.L."/>
            <person name="Kasson M.T."/>
            <person name="De Fine Licht H.H."/>
            <person name="Stajich J.E."/>
        </authorList>
    </citation>
    <scope>NUCLEOTIDE SEQUENCE</scope>
    <source>
        <strain evidence="1">Berkeley</strain>
    </source>
</reference>